<feature type="compositionally biased region" description="Basic and acidic residues" evidence="1">
    <location>
        <begin position="224"/>
        <end position="235"/>
    </location>
</feature>
<name>A0ABQ6XTY5_STRFR</name>
<reference evidence="2 3" key="1">
    <citation type="submission" date="2013-05" db="EMBL/GenBank/DDBJ databases">
        <title>Genome Sequence of Streptomyces fradiae.</title>
        <authorList>
            <person name="Kirby R."/>
        </authorList>
    </citation>
    <scope>NUCLEOTIDE SEQUENCE [LARGE SCALE GENOMIC DNA]</scope>
    <source>
        <strain evidence="2 3">ATCC 10745</strain>
    </source>
</reference>
<dbReference type="RefSeq" id="WP_150485785.1">
    <property type="nucleotide sequence ID" value="NZ_ASYR01000016.1"/>
</dbReference>
<feature type="region of interest" description="Disordered" evidence="1">
    <location>
        <begin position="125"/>
        <end position="162"/>
    </location>
</feature>
<evidence type="ECO:0000313" key="3">
    <source>
        <dbReference type="Proteomes" id="UP000731519"/>
    </source>
</evidence>
<dbReference type="Proteomes" id="UP000731519">
    <property type="component" value="Unassembled WGS sequence"/>
</dbReference>
<evidence type="ECO:0000256" key="1">
    <source>
        <dbReference type="SAM" id="MobiDB-lite"/>
    </source>
</evidence>
<organism evidence="2 3">
    <name type="scientific">Streptomyces fradiae ATCC 10745 = DSM 40063</name>
    <dbReference type="NCBI Taxonomy" id="1319510"/>
    <lineage>
        <taxon>Bacteria</taxon>
        <taxon>Bacillati</taxon>
        <taxon>Actinomycetota</taxon>
        <taxon>Actinomycetes</taxon>
        <taxon>Kitasatosporales</taxon>
        <taxon>Streptomycetaceae</taxon>
        <taxon>Streptomyces</taxon>
    </lineage>
</organism>
<comment type="caution">
    <text evidence="2">The sequence shown here is derived from an EMBL/GenBank/DDBJ whole genome shotgun (WGS) entry which is preliminary data.</text>
</comment>
<sequence>MTAAELPAEAAPEEGHDRPHLELVPAPGRTAPRVPDLRPYLPTRTDLRAPLAGVGAGARVLVRRGCAWIAKDGWVWDGWTKLGAVAGGVYVGLPAAWTVVQDVTGPYAAFVPTAAVVGGCIAAKRAAPPRPGQKPKPAPDTAPAVEDLDDEPEHPDDAPETVGPDEIAALIREVAARHGHQGAHLEDLLDEPLLTGWDKAELKSALTDWGLPVESFKLLFQTPDGKRQRVRDGVRLRHLPPAPTPDADEPPARTLAAVPSQPPPGTPPAPPGEPAAEAPAEPSPTTPAAPSQGHR</sequence>
<keyword evidence="3" id="KW-1185">Reference proteome</keyword>
<dbReference type="EMBL" id="ASYR01000016">
    <property type="protein sequence ID" value="KAF0649191.1"/>
    <property type="molecule type" value="Genomic_DNA"/>
</dbReference>
<gene>
    <name evidence="2" type="ORF">K701_13865</name>
</gene>
<dbReference type="GeneID" id="91407195"/>
<evidence type="ECO:0008006" key="4">
    <source>
        <dbReference type="Google" id="ProtNLM"/>
    </source>
</evidence>
<feature type="compositionally biased region" description="Pro residues" evidence="1">
    <location>
        <begin position="260"/>
        <end position="273"/>
    </location>
</feature>
<feature type="compositionally biased region" description="Pro residues" evidence="1">
    <location>
        <begin position="128"/>
        <end position="140"/>
    </location>
</feature>
<protein>
    <recommendedName>
        <fullName evidence="4">IgA FC receptor</fullName>
    </recommendedName>
</protein>
<feature type="compositionally biased region" description="Low complexity" evidence="1">
    <location>
        <begin position="1"/>
        <end position="10"/>
    </location>
</feature>
<accession>A0ABQ6XTY5</accession>
<evidence type="ECO:0000313" key="2">
    <source>
        <dbReference type="EMBL" id="KAF0649191.1"/>
    </source>
</evidence>
<proteinExistence type="predicted"/>
<feature type="region of interest" description="Disordered" evidence="1">
    <location>
        <begin position="1"/>
        <end position="28"/>
    </location>
</feature>
<feature type="region of interest" description="Disordered" evidence="1">
    <location>
        <begin position="223"/>
        <end position="295"/>
    </location>
</feature>